<keyword evidence="8 9" id="KW-0464">Manganese</keyword>
<dbReference type="InterPro" id="IPR022765">
    <property type="entry name" value="Dna2/Cas4_DUF83"/>
</dbReference>
<dbReference type="InterPro" id="IPR013343">
    <property type="entry name" value="CRISPR-assoc_prot_Cas4"/>
</dbReference>
<protein>
    <recommendedName>
        <fullName evidence="9">CRISPR-associated exonuclease Cas4</fullName>
        <ecNumber evidence="9">3.1.12.1</ecNumber>
    </recommendedName>
</protein>
<evidence type="ECO:0000259" key="10">
    <source>
        <dbReference type="Pfam" id="PF01930"/>
    </source>
</evidence>
<dbReference type="Gene3D" id="3.90.320.10">
    <property type="match status" value="1"/>
</dbReference>
<reference evidence="11" key="1">
    <citation type="submission" date="2023-06" db="EMBL/GenBank/DDBJ databases">
        <title>Genome sequence of Methanosarcinaceae archaeon Ag5.</title>
        <authorList>
            <person name="Protasov E."/>
            <person name="Platt K."/>
            <person name="Poehlein A."/>
            <person name="Daniel R."/>
            <person name="Brune A."/>
        </authorList>
    </citation>
    <scope>NUCLEOTIDE SEQUENCE</scope>
    <source>
        <strain evidence="11">Ag5</strain>
    </source>
</reference>
<dbReference type="PANTHER" id="PTHR37168:SF1">
    <property type="entry name" value="CRISPR-ASSOCIATED EXONUCLEASE CAS4"/>
    <property type="match status" value="1"/>
</dbReference>
<dbReference type="InterPro" id="IPR011604">
    <property type="entry name" value="PDDEXK-like_dom_sf"/>
</dbReference>
<dbReference type="GO" id="GO:0046872">
    <property type="term" value="F:metal ion binding"/>
    <property type="evidence" value="ECO:0007669"/>
    <property type="project" value="UniProtKB-KW"/>
</dbReference>
<comment type="similarity">
    <text evidence="9">Belongs to the CRISPR-associated exonuclease Cas4 family.</text>
</comment>
<dbReference type="PANTHER" id="PTHR37168">
    <property type="entry name" value="CRISPR-ASSOCIATED EXONUCLEASE CAS4"/>
    <property type="match status" value="1"/>
</dbReference>
<evidence type="ECO:0000256" key="9">
    <source>
        <dbReference type="RuleBase" id="RU365022"/>
    </source>
</evidence>
<dbReference type="NCBIfam" id="TIGR00372">
    <property type="entry name" value="cas4"/>
    <property type="match status" value="1"/>
</dbReference>
<evidence type="ECO:0000256" key="5">
    <source>
        <dbReference type="ARBA" id="ARBA00023004"/>
    </source>
</evidence>
<organism evidence="11 12">
    <name type="scientific">Methanolapillus africanus</name>
    <dbReference type="NCBI Taxonomy" id="3028297"/>
    <lineage>
        <taxon>Archaea</taxon>
        <taxon>Methanobacteriati</taxon>
        <taxon>Methanobacteriota</taxon>
        <taxon>Stenosarchaea group</taxon>
        <taxon>Methanomicrobia</taxon>
        <taxon>Methanosarcinales</taxon>
        <taxon>Methanosarcinaceae</taxon>
        <taxon>Methanolapillus</taxon>
    </lineage>
</organism>
<comment type="function">
    <text evidence="9">CRISPR (clustered regularly interspaced short palindromic repeat) is an adaptive immune system that provides protection against mobile genetic elements (viruses, transposable elements and conjugative plasmids). CRISPR clusters contain sequences complementary to antecedent mobile elements and target invading nucleic acids. CRISPR clusters are transcribed and processed into CRISPR RNA (crRNA).</text>
</comment>
<keyword evidence="12" id="KW-1185">Reference proteome</keyword>
<dbReference type="EMBL" id="JAWDKD010000026">
    <property type="protein sequence ID" value="MDV0447844.1"/>
    <property type="molecule type" value="Genomic_DNA"/>
</dbReference>
<dbReference type="Pfam" id="PF01930">
    <property type="entry name" value="Cas_Cas4"/>
    <property type="match status" value="1"/>
</dbReference>
<dbReference type="GO" id="GO:0051607">
    <property type="term" value="P:defense response to virus"/>
    <property type="evidence" value="ECO:0007669"/>
    <property type="project" value="UniProtKB-KW"/>
</dbReference>
<evidence type="ECO:0000256" key="6">
    <source>
        <dbReference type="ARBA" id="ARBA00023014"/>
    </source>
</evidence>
<evidence type="ECO:0000256" key="4">
    <source>
        <dbReference type="ARBA" id="ARBA00022839"/>
    </source>
</evidence>
<keyword evidence="3 9" id="KW-0378">Hydrolase</keyword>
<keyword evidence="5 9" id="KW-0408">Iron</keyword>
<feature type="domain" description="DUF83" evidence="10">
    <location>
        <begin position="17"/>
        <end position="177"/>
    </location>
</feature>
<evidence type="ECO:0000256" key="2">
    <source>
        <dbReference type="ARBA" id="ARBA00022723"/>
    </source>
</evidence>
<keyword evidence="7 9" id="KW-0051">Antiviral defense</keyword>
<proteinExistence type="inferred from homology"/>
<keyword evidence="2 9" id="KW-0479">Metal-binding</keyword>
<evidence type="ECO:0000256" key="8">
    <source>
        <dbReference type="ARBA" id="ARBA00023211"/>
    </source>
</evidence>
<accession>A0AAE4MKZ2</accession>
<dbReference type="EC" id="3.1.12.1" evidence="9"/>
<dbReference type="Proteomes" id="UP001271789">
    <property type="component" value="Unassembled WGS sequence"/>
</dbReference>
<comment type="cofactor">
    <cofactor evidence="9">
        <name>iron-sulfur cluster</name>
        <dbReference type="ChEBI" id="CHEBI:30408"/>
    </cofactor>
</comment>
<gene>
    <name evidence="11" type="ORF">MsAg5_17610</name>
</gene>
<dbReference type="GO" id="GO:0004527">
    <property type="term" value="F:exonuclease activity"/>
    <property type="evidence" value="ECO:0007669"/>
    <property type="project" value="UniProtKB-KW"/>
</dbReference>
<dbReference type="AlphaFoldDB" id="A0AAE4MKZ2"/>
<comment type="caution">
    <text evidence="11">The sequence shown here is derived from an EMBL/GenBank/DDBJ whole genome shotgun (WGS) entry which is preliminary data.</text>
</comment>
<keyword evidence="4 9" id="KW-0269">Exonuclease</keyword>
<evidence type="ECO:0000256" key="7">
    <source>
        <dbReference type="ARBA" id="ARBA00023118"/>
    </source>
</evidence>
<keyword evidence="1 9" id="KW-0540">Nuclease</keyword>
<comment type="cofactor">
    <cofactor evidence="9">
        <name>Mg(2+)</name>
        <dbReference type="ChEBI" id="CHEBI:18420"/>
    </cofactor>
    <cofactor evidence="9">
        <name>Mn(2+)</name>
        <dbReference type="ChEBI" id="CHEBI:29035"/>
    </cofactor>
    <text evidence="9">Mg(2+) or Mn(2+) required for ssDNA cleavage activity.</text>
</comment>
<sequence length="181" mass="21095">MSLDPFLAPLSMNTSITGVKVSYYFICRTKLWLFSHNIQLERENDNVQIGKDLNEDRYSRDKKDITIDQTISVDFIEKSKDGDKLILHEIKKSQSMEEAHDWQMLYYLYYFKTKGVPAEGELNYPLVSKTKKVILTPEKETKMAEIMDNILKIISGKLPTPQKKQICPKCAYYEFCFGDDV</sequence>
<evidence type="ECO:0000256" key="1">
    <source>
        <dbReference type="ARBA" id="ARBA00022722"/>
    </source>
</evidence>
<name>A0AAE4MKZ2_9EURY</name>
<evidence type="ECO:0000313" key="12">
    <source>
        <dbReference type="Proteomes" id="UP001271789"/>
    </source>
</evidence>
<dbReference type="RefSeq" id="WP_338100293.1">
    <property type="nucleotide sequence ID" value="NZ_JAWDKD010000026.1"/>
</dbReference>
<keyword evidence="6 9" id="KW-0411">Iron-sulfur</keyword>
<dbReference type="GO" id="GO:0051536">
    <property type="term" value="F:iron-sulfur cluster binding"/>
    <property type="evidence" value="ECO:0007669"/>
    <property type="project" value="UniProtKB-KW"/>
</dbReference>
<evidence type="ECO:0000256" key="3">
    <source>
        <dbReference type="ARBA" id="ARBA00022801"/>
    </source>
</evidence>
<evidence type="ECO:0000313" key="11">
    <source>
        <dbReference type="EMBL" id="MDV0447844.1"/>
    </source>
</evidence>